<name>A0AAV9JJS3_9PEZI</name>
<proteinExistence type="predicted"/>
<protein>
    <submittedName>
        <fullName evidence="2">Uncharacterized protein</fullName>
    </submittedName>
</protein>
<feature type="compositionally biased region" description="Low complexity" evidence="1">
    <location>
        <begin position="119"/>
        <end position="135"/>
    </location>
</feature>
<gene>
    <name evidence="2" type="ORF">LTR36_002896</name>
</gene>
<evidence type="ECO:0000256" key="1">
    <source>
        <dbReference type="SAM" id="MobiDB-lite"/>
    </source>
</evidence>
<sequence length="165" mass="17341">MSTTKQDGNTFTARDFELLAAAMQCTKVPVEVDYKLFAEKVGFKGTPSAKASWNTLKKKLQKFSESGSSVAPSLTITPADNPEKASKGSKKRKASDEDDGSNSEAEAAPTKSKKKGRKAPLGAGKGKAAAAAAVDDSQDEDQDDDEELPANGMKKDVGTKAEPAD</sequence>
<evidence type="ECO:0000313" key="2">
    <source>
        <dbReference type="EMBL" id="KAK4545546.1"/>
    </source>
</evidence>
<accession>A0AAV9JJS3</accession>
<feature type="region of interest" description="Disordered" evidence="1">
    <location>
        <begin position="61"/>
        <end position="165"/>
    </location>
</feature>
<feature type="compositionally biased region" description="Acidic residues" evidence="1">
    <location>
        <begin position="136"/>
        <end position="148"/>
    </location>
</feature>
<feature type="compositionally biased region" description="Polar residues" evidence="1">
    <location>
        <begin position="63"/>
        <end position="78"/>
    </location>
</feature>
<comment type="caution">
    <text evidence="2">The sequence shown here is derived from an EMBL/GenBank/DDBJ whole genome shotgun (WGS) entry which is preliminary data.</text>
</comment>
<evidence type="ECO:0000313" key="3">
    <source>
        <dbReference type="Proteomes" id="UP001324427"/>
    </source>
</evidence>
<dbReference type="EMBL" id="JAVFHQ010000019">
    <property type="protein sequence ID" value="KAK4545546.1"/>
    <property type="molecule type" value="Genomic_DNA"/>
</dbReference>
<dbReference type="AlphaFoldDB" id="A0AAV9JJS3"/>
<reference evidence="2 3" key="1">
    <citation type="submission" date="2021-11" db="EMBL/GenBank/DDBJ databases">
        <title>Black yeast isolated from Biological Soil Crust.</title>
        <authorList>
            <person name="Kurbessoian T."/>
        </authorList>
    </citation>
    <scope>NUCLEOTIDE SEQUENCE [LARGE SCALE GENOMIC DNA]</scope>
    <source>
        <strain evidence="2 3">CCFEE 5522</strain>
    </source>
</reference>
<dbReference type="Proteomes" id="UP001324427">
    <property type="component" value="Unassembled WGS sequence"/>
</dbReference>
<keyword evidence="3" id="KW-1185">Reference proteome</keyword>
<organism evidence="2 3">
    <name type="scientific">Oleoguttula mirabilis</name>
    <dbReference type="NCBI Taxonomy" id="1507867"/>
    <lineage>
        <taxon>Eukaryota</taxon>
        <taxon>Fungi</taxon>
        <taxon>Dikarya</taxon>
        <taxon>Ascomycota</taxon>
        <taxon>Pezizomycotina</taxon>
        <taxon>Dothideomycetes</taxon>
        <taxon>Dothideomycetidae</taxon>
        <taxon>Mycosphaerellales</taxon>
        <taxon>Teratosphaeriaceae</taxon>
        <taxon>Oleoguttula</taxon>
    </lineage>
</organism>
<feature type="compositionally biased region" description="Basic and acidic residues" evidence="1">
    <location>
        <begin position="153"/>
        <end position="165"/>
    </location>
</feature>